<dbReference type="GO" id="GO:0005737">
    <property type="term" value="C:cytoplasm"/>
    <property type="evidence" value="ECO:0007669"/>
    <property type="project" value="UniProtKB-SubCell"/>
</dbReference>
<feature type="site" description="Transition state stabilizer" evidence="9">
    <location>
        <position position="16"/>
    </location>
</feature>
<keyword evidence="12" id="KW-1185">Reference proteome</keyword>
<keyword evidence="5 9" id="KW-0067">ATP-binding</keyword>
<evidence type="ECO:0000256" key="1">
    <source>
        <dbReference type="ARBA" id="ARBA00022490"/>
    </source>
</evidence>
<feature type="binding site" evidence="9">
    <location>
        <position position="97"/>
    </location>
    <ligand>
        <name>ATP</name>
        <dbReference type="ChEBI" id="CHEBI:30616"/>
    </ligand>
</feature>
<dbReference type="InterPro" id="IPR014729">
    <property type="entry name" value="Rossmann-like_a/b/a_fold"/>
</dbReference>
<dbReference type="GO" id="GO:0015937">
    <property type="term" value="P:coenzyme A biosynthetic process"/>
    <property type="evidence" value="ECO:0007669"/>
    <property type="project" value="UniProtKB-UniRule"/>
</dbReference>
<keyword evidence="3 9" id="KW-0548">Nucleotidyltransferase</keyword>
<dbReference type="CDD" id="cd02163">
    <property type="entry name" value="PPAT"/>
    <property type="match status" value="1"/>
</dbReference>
<sequence>MKALYPGTFDPMTNGHLDIIERGSKMFKHLVVAIAENKRKKPLFSIEDRVEMAKESLKSLENVSVVPFSNLLIHFMKENNINIILRGLRAVSDFEFELQLALMNRKMYPECETVFLMPSSKYIFLSSSMIREIASLGGDVSCFVPYPVYLKIKEKFKTISQG</sequence>
<dbReference type="EMBL" id="CP002347">
    <property type="protein sequence ID" value="ADR18562.1"/>
    <property type="molecule type" value="Genomic_DNA"/>
</dbReference>
<dbReference type="Gene3D" id="3.40.50.620">
    <property type="entry name" value="HUPs"/>
    <property type="match status" value="1"/>
</dbReference>
<dbReference type="eggNOG" id="COG0669">
    <property type="taxonomic scope" value="Bacteria"/>
</dbReference>
<evidence type="ECO:0000313" key="11">
    <source>
        <dbReference type="EMBL" id="ADR18562.1"/>
    </source>
</evidence>
<dbReference type="AlphaFoldDB" id="E4TG12"/>
<dbReference type="InterPro" id="IPR004821">
    <property type="entry name" value="Cyt_trans-like"/>
</dbReference>
<protein>
    <recommendedName>
        <fullName evidence="9">Phosphopantetheine adenylyltransferase</fullName>
        <ecNumber evidence="9">2.7.7.3</ecNumber>
    </recommendedName>
    <alternativeName>
        <fullName evidence="9">Dephospho-CoA pyrophosphorylase</fullName>
    </alternativeName>
    <alternativeName>
        <fullName evidence="9">Pantetheine-phosphate adenylyltransferase</fullName>
        <shortName evidence="9">PPAT</shortName>
    </alternativeName>
</protein>
<reference evidence="11 12" key="1">
    <citation type="journal article" date="2011" name="Stand. Genomic Sci.">
        <title>Complete genome sequence of Calditerrivibrio nitroreducens type strain (Yu37-1).</title>
        <authorList>
            <person name="Pitluck S."/>
            <person name="Sikorski J."/>
            <person name="Zeytun A."/>
            <person name="Lapidus A."/>
            <person name="Nolan M."/>
            <person name="Lucas S."/>
            <person name="Hammon N."/>
            <person name="Deshpande S."/>
            <person name="Cheng J.F."/>
            <person name="Tapia R."/>
            <person name="Han C."/>
            <person name="Goodwin L."/>
            <person name="Liolios K."/>
            <person name="Pagani I."/>
            <person name="Ivanova N."/>
            <person name="Mavromatis K."/>
            <person name="Pati A."/>
            <person name="Chen A."/>
            <person name="Palaniappan K."/>
            <person name="Hauser L."/>
            <person name="Chang Y.J."/>
            <person name="Jeffries C.D."/>
            <person name="Detter J.C."/>
            <person name="Brambilla E."/>
            <person name="Djao O.D."/>
            <person name="Rohde M."/>
            <person name="Spring S."/>
            <person name="Goker M."/>
            <person name="Woyke T."/>
            <person name="Bristow J."/>
            <person name="Eisen J.A."/>
            <person name="Markowitz V."/>
            <person name="Hugenholtz P."/>
            <person name="Kyrpides N.C."/>
            <person name="Klenk H.P."/>
            <person name="Land M."/>
        </authorList>
    </citation>
    <scope>NUCLEOTIDE SEQUENCE [LARGE SCALE GENOMIC DNA]</scope>
    <source>
        <strain evidence="12">DSM 19672 / NBRC 101217 / Yu37-1</strain>
    </source>
</reference>
<evidence type="ECO:0000256" key="7">
    <source>
        <dbReference type="ARBA" id="ARBA00022993"/>
    </source>
</evidence>
<dbReference type="NCBIfam" id="TIGR01510">
    <property type="entry name" value="coaD_prev_kdtB"/>
    <property type="match status" value="1"/>
</dbReference>
<dbReference type="UniPathway" id="UPA00241">
    <property type="reaction ID" value="UER00355"/>
</dbReference>
<feature type="binding site" evidence="9">
    <location>
        <position position="72"/>
    </location>
    <ligand>
        <name>substrate</name>
    </ligand>
</feature>
<dbReference type="GO" id="GO:0004595">
    <property type="term" value="F:pantetheine-phosphate adenylyltransferase activity"/>
    <property type="evidence" value="ECO:0007669"/>
    <property type="project" value="UniProtKB-UniRule"/>
</dbReference>
<evidence type="ECO:0000256" key="8">
    <source>
        <dbReference type="ARBA" id="ARBA00029346"/>
    </source>
</evidence>
<dbReference type="EC" id="2.7.7.3" evidence="9"/>
<evidence type="ECO:0000259" key="10">
    <source>
        <dbReference type="Pfam" id="PF01467"/>
    </source>
</evidence>
<evidence type="ECO:0000256" key="4">
    <source>
        <dbReference type="ARBA" id="ARBA00022741"/>
    </source>
</evidence>
<feature type="binding site" evidence="9">
    <location>
        <begin position="122"/>
        <end position="128"/>
    </location>
    <ligand>
        <name>ATP</name>
        <dbReference type="ChEBI" id="CHEBI:30616"/>
    </ligand>
</feature>
<evidence type="ECO:0000256" key="2">
    <source>
        <dbReference type="ARBA" id="ARBA00022679"/>
    </source>
</evidence>
<dbReference type="Pfam" id="PF01467">
    <property type="entry name" value="CTP_transf_like"/>
    <property type="match status" value="1"/>
</dbReference>
<dbReference type="InterPro" id="IPR001980">
    <property type="entry name" value="PPAT"/>
</dbReference>
<feature type="binding site" evidence="9">
    <location>
        <position position="8"/>
    </location>
    <ligand>
        <name>substrate</name>
    </ligand>
</feature>
<evidence type="ECO:0000256" key="6">
    <source>
        <dbReference type="ARBA" id="ARBA00022842"/>
    </source>
</evidence>
<dbReference type="KEGG" id="cni:Calni_0650"/>
<keyword evidence="1 9" id="KW-0963">Cytoplasm</keyword>
<comment type="catalytic activity">
    <reaction evidence="8 9">
        <text>(R)-4'-phosphopantetheine + ATP + H(+) = 3'-dephospho-CoA + diphosphate</text>
        <dbReference type="Rhea" id="RHEA:19801"/>
        <dbReference type="ChEBI" id="CHEBI:15378"/>
        <dbReference type="ChEBI" id="CHEBI:30616"/>
        <dbReference type="ChEBI" id="CHEBI:33019"/>
        <dbReference type="ChEBI" id="CHEBI:57328"/>
        <dbReference type="ChEBI" id="CHEBI:61723"/>
        <dbReference type="EC" id="2.7.7.3"/>
    </reaction>
</comment>
<dbReference type="GO" id="GO:0005524">
    <property type="term" value="F:ATP binding"/>
    <property type="evidence" value="ECO:0007669"/>
    <property type="project" value="UniProtKB-KW"/>
</dbReference>
<feature type="binding site" evidence="9">
    <location>
        <begin position="87"/>
        <end position="89"/>
    </location>
    <ligand>
        <name>ATP</name>
        <dbReference type="ChEBI" id="CHEBI:30616"/>
    </ligand>
</feature>
<accession>E4TG12</accession>
<dbReference type="SUPFAM" id="SSF52374">
    <property type="entry name" value="Nucleotidylyl transferase"/>
    <property type="match status" value="1"/>
</dbReference>
<dbReference type="HAMAP" id="MF_00151">
    <property type="entry name" value="PPAT_bact"/>
    <property type="match status" value="1"/>
</dbReference>
<comment type="function">
    <text evidence="9">Reversibly transfers an adenylyl group from ATP to 4'-phosphopantetheine, yielding dephospho-CoA (dPCoA) and pyrophosphate.</text>
</comment>
<dbReference type="STRING" id="768670.Calni_0650"/>
<feature type="binding site" evidence="9">
    <location>
        <position position="16"/>
    </location>
    <ligand>
        <name>ATP</name>
        <dbReference type="ChEBI" id="CHEBI:30616"/>
    </ligand>
</feature>
<proteinExistence type="inferred from homology"/>
<keyword evidence="2 9" id="KW-0808">Transferase</keyword>
<comment type="subunit">
    <text evidence="9">Homohexamer.</text>
</comment>
<feature type="binding site" evidence="9">
    <location>
        <position position="86"/>
    </location>
    <ligand>
        <name>substrate</name>
    </ligand>
</feature>
<keyword evidence="6 9" id="KW-0460">Magnesium</keyword>
<dbReference type="PANTHER" id="PTHR21342:SF1">
    <property type="entry name" value="PHOSPHOPANTETHEINE ADENYLYLTRANSFERASE"/>
    <property type="match status" value="1"/>
</dbReference>
<comment type="pathway">
    <text evidence="9">Cofactor biosynthesis; coenzyme A biosynthesis; CoA from (R)-pantothenate: step 4/5.</text>
</comment>
<name>E4TG12_CALNY</name>
<feature type="binding site" evidence="9">
    <location>
        <begin position="8"/>
        <end position="9"/>
    </location>
    <ligand>
        <name>ATP</name>
        <dbReference type="ChEBI" id="CHEBI:30616"/>
    </ligand>
</feature>
<evidence type="ECO:0000313" key="12">
    <source>
        <dbReference type="Proteomes" id="UP000007039"/>
    </source>
</evidence>
<feature type="domain" description="Cytidyltransferase-like" evidence="10">
    <location>
        <begin position="4"/>
        <end position="132"/>
    </location>
</feature>
<keyword evidence="4 9" id="KW-0547">Nucleotide-binding</keyword>
<keyword evidence="7 9" id="KW-0173">Coenzyme A biosynthesis</keyword>
<dbReference type="Proteomes" id="UP000007039">
    <property type="component" value="Chromosome"/>
</dbReference>
<dbReference type="OrthoDB" id="9806661at2"/>
<dbReference type="PANTHER" id="PTHR21342">
    <property type="entry name" value="PHOSPHOPANTETHEINE ADENYLYLTRANSFERASE"/>
    <property type="match status" value="1"/>
</dbReference>
<dbReference type="PRINTS" id="PR01020">
    <property type="entry name" value="LPSBIOSNTHSS"/>
</dbReference>
<organism evidence="11 12">
    <name type="scientific">Calditerrivibrio nitroreducens (strain DSM 19672 / NBRC 101217 / Yu37-1)</name>
    <dbReference type="NCBI Taxonomy" id="768670"/>
    <lineage>
        <taxon>Bacteria</taxon>
        <taxon>Pseudomonadati</taxon>
        <taxon>Deferribacterota</taxon>
        <taxon>Deferribacteres</taxon>
        <taxon>Deferribacterales</taxon>
        <taxon>Calditerrivibrionaceae</taxon>
    </lineage>
</organism>
<evidence type="ECO:0000256" key="9">
    <source>
        <dbReference type="HAMAP-Rule" id="MF_00151"/>
    </source>
</evidence>
<comment type="subcellular location">
    <subcellularLocation>
        <location evidence="9">Cytoplasm</location>
    </subcellularLocation>
</comment>
<comment type="similarity">
    <text evidence="9">Belongs to the bacterial CoaD family.</text>
</comment>
<dbReference type="HOGENOM" id="CLU_100149_0_1_0"/>
<evidence type="ECO:0000256" key="5">
    <source>
        <dbReference type="ARBA" id="ARBA00022840"/>
    </source>
</evidence>
<dbReference type="NCBIfam" id="TIGR00125">
    <property type="entry name" value="cyt_tran_rel"/>
    <property type="match status" value="1"/>
</dbReference>
<comment type="cofactor">
    <cofactor evidence="9">
        <name>Mg(2+)</name>
        <dbReference type="ChEBI" id="CHEBI:18420"/>
    </cofactor>
</comment>
<feature type="binding site" evidence="9">
    <location>
        <position position="40"/>
    </location>
    <ligand>
        <name>substrate</name>
    </ligand>
</feature>
<evidence type="ECO:0000256" key="3">
    <source>
        <dbReference type="ARBA" id="ARBA00022695"/>
    </source>
</evidence>
<gene>
    <name evidence="9" type="primary">coaD</name>
    <name evidence="11" type="ordered locus">Calni_0650</name>
</gene>